<dbReference type="AlphaFoldDB" id="A0A5B7G878"/>
<organism evidence="1 2">
    <name type="scientific">Portunus trituberculatus</name>
    <name type="common">Swimming crab</name>
    <name type="synonym">Neptunus trituberculatus</name>
    <dbReference type="NCBI Taxonomy" id="210409"/>
    <lineage>
        <taxon>Eukaryota</taxon>
        <taxon>Metazoa</taxon>
        <taxon>Ecdysozoa</taxon>
        <taxon>Arthropoda</taxon>
        <taxon>Crustacea</taxon>
        <taxon>Multicrustacea</taxon>
        <taxon>Malacostraca</taxon>
        <taxon>Eumalacostraca</taxon>
        <taxon>Eucarida</taxon>
        <taxon>Decapoda</taxon>
        <taxon>Pleocyemata</taxon>
        <taxon>Brachyura</taxon>
        <taxon>Eubrachyura</taxon>
        <taxon>Portunoidea</taxon>
        <taxon>Portunidae</taxon>
        <taxon>Portuninae</taxon>
        <taxon>Portunus</taxon>
    </lineage>
</organism>
<dbReference type="Proteomes" id="UP000324222">
    <property type="component" value="Unassembled WGS sequence"/>
</dbReference>
<name>A0A5B7G878_PORTR</name>
<comment type="caution">
    <text evidence="1">The sequence shown here is derived from an EMBL/GenBank/DDBJ whole genome shotgun (WGS) entry which is preliminary data.</text>
</comment>
<evidence type="ECO:0000313" key="1">
    <source>
        <dbReference type="EMBL" id="MPC55132.1"/>
    </source>
</evidence>
<accession>A0A5B7G878</accession>
<sequence length="59" mass="6562">MLSRRGEQGTLGLTSPTRWVDAGAFLSSRGTLLLPLSSPPPSPRWERSPGTRLYLTWLH</sequence>
<protein>
    <submittedName>
        <fullName evidence="1">Uncharacterized protein</fullName>
    </submittedName>
</protein>
<keyword evidence="2" id="KW-1185">Reference proteome</keyword>
<dbReference type="EMBL" id="VSRR010012920">
    <property type="protein sequence ID" value="MPC55132.1"/>
    <property type="molecule type" value="Genomic_DNA"/>
</dbReference>
<evidence type="ECO:0000313" key="2">
    <source>
        <dbReference type="Proteomes" id="UP000324222"/>
    </source>
</evidence>
<gene>
    <name evidence="1" type="ORF">E2C01_049063</name>
</gene>
<proteinExistence type="predicted"/>
<reference evidence="1 2" key="1">
    <citation type="submission" date="2019-05" db="EMBL/GenBank/DDBJ databases">
        <title>Another draft genome of Portunus trituberculatus and its Hox gene families provides insights of decapod evolution.</title>
        <authorList>
            <person name="Jeong J.-H."/>
            <person name="Song I."/>
            <person name="Kim S."/>
            <person name="Choi T."/>
            <person name="Kim D."/>
            <person name="Ryu S."/>
            <person name="Kim W."/>
        </authorList>
    </citation>
    <scope>NUCLEOTIDE SEQUENCE [LARGE SCALE GENOMIC DNA]</scope>
    <source>
        <tissue evidence="1">Muscle</tissue>
    </source>
</reference>